<dbReference type="EMBL" id="JARK01000149">
    <property type="protein sequence ID" value="EYC41972.1"/>
    <property type="molecule type" value="Genomic_DNA"/>
</dbReference>
<feature type="region of interest" description="Disordered" evidence="1">
    <location>
        <begin position="70"/>
        <end position="116"/>
    </location>
</feature>
<dbReference type="AlphaFoldDB" id="A0A016WRS8"/>
<keyword evidence="3" id="KW-1185">Reference proteome</keyword>
<gene>
    <name evidence="2" type="primary">Acey_s0549.g3295</name>
    <name evidence="2" type="ORF">Y032_0549g3295</name>
</gene>
<feature type="compositionally biased region" description="Polar residues" evidence="1">
    <location>
        <begin position="75"/>
        <end position="85"/>
    </location>
</feature>
<evidence type="ECO:0000313" key="2">
    <source>
        <dbReference type="EMBL" id="EYC41972.1"/>
    </source>
</evidence>
<reference evidence="3" key="1">
    <citation type="journal article" date="2015" name="Nat. Genet.">
        <title>The genome and transcriptome of the zoonotic hookworm Ancylostoma ceylanicum identify infection-specific gene families.</title>
        <authorList>
            <person name="Schwarz E.M."/>
            <person name="Hu Y."/>
            <person name="Antoshechkin I."/>
            <person name="Miller M.M."/>
            <person name="Sternberg P.W."/>
            <person name="Aroian R.V."/>
        </authorList>
    </citation>
    <scope>NUCLEOTIDE SEQUENCE</scope>
    <source>
        <strain evidence="3">HY135</strain>
    </source>
</reference>
<comment type="caution">
    <text evidence="2">The sequence shown here is derived from an EMBL/GenBank/DDBJ whole genome shotgun (WGS) entry which is preliminary data.</text>
</comment>
<name>A0A016WRS8_9BILA</name>
<dbReference type="Proteomes" id="UP000024635">
    <property type="component" value="Unassembled WGS sequence"/>
</dbReference>
<evidence type="ECO:0000256" key="1">
    <source>
        <dbReference type="SAM" id="MobiDB-lite"/>
    </source>
</evidence>
<sequence>METGEEVSISCCDGCFLRSRRVPSRSQPQVRDYSHEMHRCIDLQILKWFEFSVLKRASTMDSTISTTDMDMIWDSGTTSPDSTRSGADGMISRSSTAKQQRKPPTSIGEPTRRTESLQSHLSDVIFVLAI</sequence>
<protein>
    <submittedName>
        <fullName evidence="2">Uncharacterized protein</fullName>
    </submittedName>
</protein>
<accession>A0A016WRS8</accession>
<evidence type="ECO:0000313" key="3">
    <source>
        <dbReference type="Proteomes" id="UP000024635"/>
    </source>
</evidence>
<organism evidence="2 3">
    <name type="scientific">Ancylostoma ceylanicum</name>
    <dbReference type="NCBI Taxonomy" id="53326"/>
    <lineage>
        <taxon>Eukaryota</taxon>
        <taxon>Metazoa</taxon>
        <taxon>Ecdysozoa</taxon>
        <taxon>Nematoda</taxon>
        <taxon>Chromadorea</taxon>
        <taxon>Rhabditida</taxon>
        <taxon>Rhabditina</taxon>
        <taxon>Rhabditomorpha</taxon>
        <taxon>Strongyloidea</taxon>
        <taxon>Ancylostomatidae</taxon>
        <taxon>Ancylostomatinae</taxon>
        <taxon>Ancylostoma</taxon>
    </lineage>
</organism>
<proteinExistence type="predicted"/>